<dbReference type="Proteomes" id="UP000245845">
    <property type="component" value="Unassembled WGS sequence"/>
</dbReference>
<dbReference type="AlphaFoldDB" id="A0A2Y9BIX0"/>
<gene>
    <name evidence="7" type="ORF">A8806_11616</name>
</gene>
<evidence type="ECO:0000256" key="3">
    <source>
        <dbReference type="ARBA" id="ARBA00022679"/>
    </source>
</evidence>
<comment type="caution">
    <text evidence="7">The sequence shown here is derived from an EMBL/GenBank/DDBJ whole genome shotgun (WGS) entry which is preliminary data.</text>
</comment>
<keyword evidence="8" id="KW-1185">Reference proteome</keyword>
<dbReference type="OrthoDB" id="8732661at2"/>
<evidence type="ECO:0000256" key="5">
    <source>
        <dbReference type="ARBA" id="ARBA00023052"/>
    </source>
</evidence>
<proteinExistence type="inferred from homology"/>
<dbReference type="PANTHER" id="PTHR47514">
    <property type="entry name" value="TRANSKETOLASE N-TERMINAL SECTION-RELATED"/>
    <property type="match status" value="1"/>
</dbReference>
<dbReference type="GO" id="GO:0046872">
    <property type="term" value="F:metal ion binding"/>
    <property type="evidence" value="ECO:0007669"/>
    <property type="project" value="UniProtKB-KW"/>
</dbReference>
<sequence>MEKQELLEMCRIVREDIVTMIHNAGSGHPGGSLSSVELLTALYFGGIMKIDPLNPNWNMRDRFILSKGHVAPVLYSVLARKGFFPVGELDTLRQLGSILQGHPHRGHTPGLDCSSGSLGQGLSISNGIAIGLKKQNIDSRVYCLMGDGELQEGQIWEAVMTAAQHCLNNLCAIVDYNRVQLDGWVENIKGLGDLAQKWRDFGWNVIELNGHDLEMVLCAFESAQKCTDQPTVLIAHTVKGKGVSYMENDCIWHGNPPDMEQLAQAIREIQGKEIENGGGFHV</sequence>
<comment type="similarity">
    <text evidence="2">Belongs to the transketolase family.</text>
</comment>
<organism evidence="7 8">
    <name type="scientific">Faecalicatena orotica</name>
    <dbReference type="NCBI Taxonomy" id="1544"/>
    <lineage>
        <taxon>Bacteria</taxon>
        <taxon>Bacillati</taxon>
        <taxon>Bacillota</taxon>
        <taxon>Clostridia</taxon>
        <taxon>Lachnospirales</taxon>
        <taxon>Lachnospiraceae</taxon>
        <taxon>Faecalicatena</taxon>
    </lineage>
</organism>
<keyword evidence="4" id="KW-0479">Metal-binding</keyword>
<dbReference type="SUPFAM" id="SSF52518">
    <property type="entry name" value="Thiamin diphosphate-binding fold (THDP-binding)"/>
    <property type="match status" value="1"/>
</dbReference>
<dbReference type="PANTHER" id="PTHR47514:SF1">
    <property type="entry name" value="TRANSKETOLASE N-TERMINAL SECTION-RELATED"/>
    <property type="match status" value="1"/>
</dbReference>
<dbReference type="InterPro" id="IPR049557">
    <property type="entry name" value="Transketolase_CS"/>
</dbReference>
<dbReference type="PROSITE" id="PS00801">
    <property type="entry name" value="TRANSKETOLASE_1"/>
    <property type="match status" value="1"/>
</dbReference>
<keyword evidence="5" id="KW-0786">Thiamine pyrophosphate</keyword>
<name>A0A2Y9BIX0_9FIRM</name>
<dbReference type="GO" id="GO:0016740">
    <property type="term" value="F:transferase activity"/>
    <property type="evidence" value="ECO:0007669"/>
    <property type="project" value="UniProtKB-KW"/>
</dbReference>
<dbReference type="EMBL" id="QGDL01000016">
    <property type="protein sequence ID" value="PWJ22841.1"/>
    <property type="molecule type" value="Genomic_DNA"/>
</dbReference>
<dbReference type="InterPro" id="IPR029061">
    <property type="entry name" value="THDP-binding"/>
</dbReference>
<protein>
    <submittedName>
        <fullName evidence="7">Transketolase</fullName>
    </submittedName>
</protein>
<evidence type="ECO:0000259" key="6">
    <source>
        <dbReference type="Pfam" id="PF00456"/>
    </source>
</evidence>
<dbReference type="RefSeq" id="WP_109733231.1">
    <property type="nucleotide sequence ID" value="NZ_BAAACK010000022.1"/>
</dbReference>
<reference evidence="7 8" key="1">
    <citation type="submission" date="2018-05" db="EMBL/GenBank/DDBJ databases">
        <title>The Hungate 1000. A catalogue of reference genomes from the rumen microbiome.</title>
        <authorList>
            <person name="Kelly W."/>
        </authorList>
    </citation>
    <scope>NUCLEOTIDE SEQUENCE [LARGE SCALE GENOMIC DNA]</scope>
    <source>
        <strain evidence="7 8">NLAE-zl-C242</strain>
    </source>
</reference>
<feature type="domain" description="Transketolase N-terminal" evidence="6">
    <location>
        <begin position="6"/>
        <end position="265"/>
    </location>
</feature>
<comment type="cofactor">
    <cofactor evidence="1">
        <name>thiamine diphosphate</name>
        <dbReference type="ChEBI" id="CHEBI:58937"/>
    </cofactor>
</comment>
<accession>A0A2Y9BIX0</accession>
<evidence type="ECO:0000313" key="8">
    <source>
        <dbReference type="Proteomes" id="UP000245845"/>
    </source>
</evidence>
<dbReference type="Pfam" id="PF00456">
    <property type="entry name" value="Transketolase_N"/>
    <property type="match status" value="1"/>
</dbReference>
<keyword evidence="3" id="KW-0808">Transferase</keyword>
<evidence type="ECO:0000313" key="7">
    <source>
        <dbReference type="EMBL" id="PWJ22841.1"/>
    </source>
</evidence>
<dbReference type="InterPro" id="IPR005474">
    <property type="entry name" value="Transketolase_N"/>
</dbReference>
<evidence type="ECO:0000256" key="4">
    <source>
        <dbReference type="ARBA" id="ARBA00022723"/>
    </source>
</evidence>
<evidence type="ECO:0000256" key="2">
    <source>
        <dbReference type="ARBA" id="ARBA00007131"/>
    </source>
</evidence>
<evidence type="ECO:0000256" key="1">
    <source>
        <dbReference type="ARBA" id="ARBA00001964"/>
    </source>
</evidence>
<dbReference type="Gene3D" id="3.40.50.970">
    <property type="match status" value="1"/>
</dbReference>
<dbReference type="CDD" id="cd02012">
    <property type="entry name" value="TPP_TK"/>
    <property type="match status" value="1"/>
</dbReference>